<dbReference type="PROSITE" id="PS00330">
    <property type="entry name" value="HEMOLYSIN_CALCIUM"/>
    <property type="match status" value="4"/>
</dbReference>
<evidence type="ECO:0000256" key="1">
    <source>
        <dbReference type="ARBA" id="ARBA00004370"/>
    </source>
</evidence>
<evidence type="ECO:0000256" key="4">
    <source>
        <dbReference type="ARBA" id="ARBA00022656"/>
    </source>
</evidence>
<dbReference type="EMBL" id="JAABNR010000002">
    <property type="protein sequence ID" value="NBZ86495.1"/>
    <property type="molecule type" value="Genomic_DNA"/>
</dbReference>
<keyword evidence="3" id="KW-0964">Secreted</keyword>
<dbReference type="RefSeq" id="WP_168773301.1">
    <property type="nucleotide sequence ID" value="NZ_JAABNR010000002.1"/>
</dbReference>
<comment type="caution">
    <text evidence="8">The sequence shown here is derived from an EMBL/GenBank/DDBJ whole genome shotgun (WGS) entry which is preliminary data.</text>
</comment>
<sequence length="807" mass="80351">MVATIDQTANAGVSSLASAAASYTFDMSAAVAGFSTSEILKLYAANEGKAVGWDMCTALVWLMTNGAGVPFFDSRNMTAGNDPDAVLNAAFVVPHASAPNAAGDGWGLVGTYTSTTALASTLVAGDSIRLYAAGNTSEASISSSGKAIAHSFVYAGVINGIQQVWDNYTGVVKLHPLSDIARDFGAGGSYAAAYVSRLDVAYSNANFSTTTLAGNGKGDFSLISGGTTGPGAGNDVWSGTSAVDSVRGFDGNDVMYGMGGADTIWGDAGNDRIHGGTEADQLVGGEGNDFLSGEAGNDLLGGQQGTDTLDGGEGFDTLILPNATGGADVHLGLGYAKNAYGDADSISNIEAVIGTGWGDALQGSDLANRIETGTGDNWVHGGGGNDTIIGGSGADELYGDDGNDLVQGGGGKDTLKGWTGDDTIIGGNTGSLIDGEAGNDSLVGGAGDDTIHGGGGRDTITGGGGADYINGWGDTDTAILSRSRDGFDVVQYGGSSFGLTDKATGHLTIVENVEYFRFTDGTRSASELIPPKPNQAPAGLTASASTVAENTAPGSSIATLSASDADGDGLTFALLSGSDARLVLSGIQVSLAPGVLLDFEAGQNSLTAVIEVTDGKGGRLVQTQAFTVTDVQGETVTLMSAGTLKGDIGQDILTGSAGRDLIHGGADADRLTGNGGPDVLFGGLGNDTLEGGEGVDRLIGGSGADNLSGGGGADRIAAGRGADVLTGGAGADTFVYVKGDGADQITDFSTLDRLEIHGFGPMDAAAFVSTYAHASAAGVVIDLPGADMLTLAGYTDLAGLSGHLLLV</sequence>
<keyword evidence="9" id="KW-1185">Reference proteome</keyword>
<organism evidence="8 9">
    <name type="scientific">Stagnihabitans tardus</name>
    <dbReference type="NCBI Taxonomy" id="2699202"/>
    <lineage>
        <taxon>Bacteria</taxon>
        <taxon>Pseudomonadati</taxon>
        <taxon>Pseudomonadota</taxon>
        <taxon>Alphaproteobacteria</taxon>
        <taxon>Rhodobacterales</taxon>
        <taxon>Paracoccaceae</taxon>
        <taxon>Stagnihabitans</taxon>
    </lineage>
</organism>
<dbReference type="CDD" id="cd11304">
    <property type="entry name" value="Cadherin_repeat"/>
    <property type="match status" value="1"/>
</dbReference>
<dbReference type="SUPFAM" id="SSF51120">
    <property type="entry name" value="beta-Roll"/>
    <property type="match status" value="4"/>
</dbReference>
<dbReference type="InterPro" id="IPR011049">
    <property type="entry name" value="Serralysin-like_metalloprot_C"/>
</dbReference>
<dbReference type="InterPro" id="IPR003995">
    <property type="entry name" value="RTX_toxin_determinant-A"/>
</dbReference>
<protein>
    <recommendedName>
        <fullName evidence="10">Cadherin domain-containing protein</fullName>
    </recommendedName>
</protein>
<evidence type="ECO:0000256" key="5">
    <source>
        <dbReference type="ARBA" id="ARBA00022737"/>
    </source>
</evidence>
<dbReference type="InterPro" id="IPR018511">
    <property type="entry name" value="Hemolysin-typ_Ca-bd_CS"/>
</dbReference>
<evidence type="ECO:0000256" key="2">
    <source>
        <dbReference type="ARBA" id="ARBA00004613"/>
    </source>
</evidence>
<dbReference type="GO" id="GO:0005509">
    <property type="term" value="F:calcium ion binding"/>
    <property type="evidence" value="ECO:0007669"/>
    <property type="project" value="InterPro"/>
</dbReference>
<dbReference type="PRINTS" id="PR00313">
    <property type="entry name" value="CABNDNGRPT"/>
</dbReference>
<evidence type="ECO:0000256" key="3">
    <source>
        <dbReference type="ARBA" id="ARBA00022525"/>
    </source>
</evidence>
<proteinExistence type="predicted"/>
<dbReference type="AlphaFoldDB" id="A0AAE5BRF5"/>
<evidence type="ECO:0000313" key="8">
    <source>
        <dbReference type="EMBL" id="NBZ86495.1"/>
    </source>
</evidence>
<evidence type="ECO:0000256" key="6">
    <source>
        <dbReference type="ARBA" id="ARBA00023026"/>
    </source>
</evidence>
<evidence type="ECO:0000256" key="7">
    <source>
        <dbReference type="ARBA" id="ARBA00023136"/>
    </source>
</evidence>
<evidence type="ECO:0000313" key="9">
    <source>
        <dbReference type="Proteomes" id="UP001193501"/>
    </source>
</evidence>
<dbReference type="PANTHER" id="PTHR38340">
    <property type="entry name" value="S-LAYER PROTEIN"/>
    <property type="match status" value="1"/>
</dbReference>
<dbReference type="Gene3D" id="2.150.10.10">
    <property type="entry name" value="Serralysin-like metalloprotease, C-terminal"/>
    <property type="match status" value="5"/>
</dbReference>
<dbReference type="Pfam" id="PF00353">
    <property type="entry name" value="HemolysinCabind"/>
    <property type="match status" value="7"/>
</dbReference>
<dbReference type="GO" id="GO:0016020">
    <property type="term" value="C:membrane"/>
    <property type="evidence" value="ECO:0007669"/>
    <property type="project" value="UniProtKB-SubCell"/>
</dbReference>
<keyword evidence="5" id="KW-0677">Repeat</keyword>
<dbReference type="GO" id="GO:0005576">
    <property type="term" value="C:extracellular region"/>
    <property type="evidence" value="ECO:0007669"/>
    <property type="project" value="UniProtKB-SubCell"/>
</dbReference>
<keyword evidence="7" id="KW-0472">Membrane</keyword>
<comment type="subcellular location">
    <subcellularLocation>
        <location evidence="1">Membrane</location>
    </subcellularLocation>
    <subcellularLocation>
        <location evidence="2">Secreted</location>
    </subcellularLocation>
</comment>
<reference evidence="8" key="1">
    <citation type="submission" date="2020-01" db="EMBL/GenBank/DDBJ databases">
        <authorList>
            <person name="Chen W.-M."/>
        </authorList>
    </citation>
    <scope>NUCLEOTIDE SEQUENCE</scope>
    <source>
        <strain evidence="8">CYK-10</strain>
    </source>
</reference>
<dbReference type="InterPro" id="IPR050557">
    <property type="entry name" value="RTX_toxin/Mannuronan_C5-epim"/>
</dbReference>
<accession>A0AAE5BRF5</accession>
<name>A0AAE5BRF5_9RHOB</name>
<dbReference type="InterPro" id="IPR001343">
    <property type="entry name" value="Hemolysn_Ca-bd"/>
</dbReference>
<evidence type="ECO:0008006" key="10">
    <source>
        <dbReference type="Google" id="ProtNLM"/>
    </source>
</evidence>
<keyword evidence="4" id="KW-0800">Toxin</keyword>
<dbReference type="GO" id="GO:0090729">
    <property type="term" value="F:toxin activity"/>
    <property type="evidence" value="ECO:0007669"/>
    <property type="project" value="UniProtKB-KW"/>
</dbReference>
<dbReference type="PANTHER" id="PTHR38340:SF1">
    <property type="entry name" value="S-LAYER PROTEIN"/>
    <property type="match status" value="1"/>
</dbReference>
<keyword evidence="6" id="KW-0843">Virulence</keyword>
<dbReference type="Proteomes" id="UP001193501">
    <property type="component" value="Unassembled WGS sequence"/>
</dbReference>
<gene>
    <name evidence="8" type="ORF">GV832_02790</name>
</gene>
<dbReference type="SUPFAM" id="SSF49313">
    <property type="entry name" value="Cadherin-like"/>
    <property type="match status" value="1"/>
</dbReference>
<dbReference type="InterPro" id="IPR015919">
    <property type="entry name" value="Cadherin-like_sf"/>
</dbReference>
<dbReference type="PRINTS" id="PR01488">
    <property type="entry name" value="RTXTOXINA"/>
</dbReference>